<keyword evidence="2" id="KW-0963">Cytoplasm</keyword>
<name>A0A3B5Q748_XIPMA</name>
<proteinExistence type="predicted"/>
<accession>A0A3B5Q748</accession>
<dbReference type="InterPro" id="IPR003008">
    <property type="entry name" value="Tubulin_FtsZ_GTPase"/>
</dbReference>
<dbReference type="InterPro" id="IPR036525">
    <property type="entry name" value="Tubulin/FtsZ_GTPase_sf"/>
</dbReference>
<dbReference type="GO" id="GO:0005737">
    <property type="term" value="C:cytoplasm"/>
    <property type="evidence" value="ECO:0007669"/>
    <property type="project" value="UniProtKB-SubCell"/>
</dbReference>
<dbReference type="Ensembl" id="ENSXMAT00000040572.1">
    <property type="protein sequence ID" value="ENSXMAP00000026687.1"/>
    <property type="gene ID" value="ENSXMAG00000028264.1"/>
</dbReference>
<reference evidence="5" key="1">
    <citation type="submission" date="2012-01" db="EMBL/GenBank/DDBJ databases">
        <authorList>
            <person name="Walter R."/>
            <person name="Schartl M."/>
            <person name="Warren W."/>
        </authorList>
    </citation>
    <scope>NUCLEOTIDE SEQUENCE [LARGE SCALE GENOMIC DNA]</scope>
    <source>
        <strain evidence="5">JP 163 A</strain>
    </source>
</reference>
<comment type="subcellular location">
    <subcellularLocation>
        <location evidence="1">Cytoplasm</location>
    </subcellularLocation>
</comment>
<dbReference type="PANTHER" id="PTHR36527:SF3">
    <property type="entry name" value="OS01G0282866 PROTEIN"/>
    <property type="match status" value="1"/>
</dbReference>
<reference evidence="5" key="2">
    <citation type="journal article" date="2013" name="Nat. Genet.">
        <title>The genome of the platyfish, Xiphophorus maculatus, provides insights into evolutionary adaptation and several complex traits.</title>
        <authorList>
            <person name="Schartl M."/>
            <person name="Walter R.B."/>
            <person name="Shen Y."/>
            <person name="Garcia T."/>
            <person name="Catchen J."/>
            <person name="Amores A."/>
            <person name="Braasch I."/>
            <person name="Chalopin D."/>
            <person name="Volff J.N."/>
            <person name="Lesch K.P."/>
            <person name="Bisazza A."/>
            <person name="Minx P."/>
            <person name="Hillier L."/>
            <person name="Wilson R.K."/>
            <person name="Fuerstenberg S."/>
            <person name="Boore J."/>
            <person name="Searle S."/>
            <person name="Postlethwait J.H."/>
            <person name="Warren W.C."/>
        </authorList>
    </citation>
    <scope>NUCLEOTIDE SEQUENCE [LARGE SCALE GENOMIC DNA]</scope>
    <source>
        <strain evidence="5">JP 163 A</strain>
    </source>
</reference>
<dbReference type="InParanoid" id="A0A3B5Q748"/>
<dbReference type="Proteomes" id="UP000002852">
    <property type="component" value="Unassembled WGS sequence"/>
</dbReference>
<dbReference type="GO" id="GO:0005525">
    <property type="term" value="F:GTP binding"/>
    <property type="evidence" value="ECO:0007669"/>
    <property type="project" value="InterPro"/>
</dbReference>
<dbReference type="PROSITE" id="PS00228">
    <property type="entry name" value="TUBULIN_B_AUTOREG"/>
    <property type="match status" value="1"/>
</dbReference>
<protein>
    <recommendedName>
        <fullName evidence="3">Tubulin/FtsZ GTPase domain-containing protein</fullName>
    </recommendedName>
</protein>
<dbReference type="SUPFAM" id="SSF52490">
    <property type="entry name" value="Tubulin nucleotide-binding domain-like"/>
    <property type="match status" value="1"/>
</dbReference>
<evidence type="ECO:0000259" key="3">
    <source>
        <dbReference type="Pfam" id="PF00091"/>
    </source>
</evidence>
<dbReference type="Pfam" id="PF00091">
    <property type="entry name" value="Tubulin"/>
    <property type="match status" value="1"/>
</dbReference>
<reference evidence="4" key="3">
    <citation type="submission" date="2025-08" db="UniProtKB">
        <authorList>
            <consortium name="Ensembl"/>
        </authorList>
    </citation>
    <scope>IDENTIFICATION</scope>
    <source>
        <strain evidence="4">JP 163 A</strain>
    </source>
</reference>
<feature type="domain" description="Tubulin/FtsZ GTPase" evidence="3">
    <location>
        <begin position="3"/>
        <end position="53"/>
    </location>
</feature>
<keyword evidence="5" id="KW-1185">Reference proteome</keyword>
<organism evidence="4 5">
    <name type="scientific">Xiphophorus maculatus</name>
    <name type="common">Southern platyfish</name>
    <name type="synonym">Platypoecilus maculatus</name>
    <dbReference type="NCBI Taxonomy" id="8083"/>
    <lineage>
        <taxon>Eukaryota</taxon>
        <taxon>Metazoa</taxon>
        <taxon>Chordata</taxon>
        <taxon>Craniata</taxon>
        <taxon>Vertebrata</taxon>
        <taxon>Euteleostomi</taxon>
        <taxon>Actinopterygii</taxon>
        <taxon>Neopterygii</taxon>
        <taxon>Teleostei</taxon>
        <taxon>Neoteleostei</taxon>
        <taxon>Acanthomorphata</taxon>
        <taxon>Ovalentaria</taxon>
        <taxon>Atherinomorphae</taxon>
        <taxon>Cyprinodontiformes</taxon>
        <taxon>Poeciliidae</taxon>
        <taxon>Poeciliinae</taxon>
        <taxon>Xiphophorus</taxon>
    </lineage>
</organism>
<sequence>MREIVHIQAGQCGNQIGSKFWEVISDEHGIDQTGRYNGDSDLQLERICVYFNEALGFIHILLPKRSYSISQENTLEPLKSTRMPLHCLI</sequence>
<evidence type="ECO:0000256" key="1">
    <source>
        <dbReference type="ARBA" id="ARBA00004496"/>
    </source>
</evidence>
<evidence type="ECO:0000313" key="5">
    <source>
        <dbReference type="Proteomes" id="UP000002852"/>
    </source>
</evidence>
<dbReference type="Gene3D" id="3.40.50.1440">
    <property type="entry name" value="Tubulin/FtsZ, GTPase domain"/>
    <property type="match status" value="1"/>
</dbReference>
<evidence type="ECO:0000256" key="2">
    <source>
        <dbReference type="ARBA" id="ARBA00022490"/>
    </source>
</evidence>
<dbReference type="STRING" id="8083.ENSXMAP00000026687"/>
<dbReference type="GeneTree" id="ENSGT00940000154150"/>
<dbReference type="InterPro" id="IPR013838">
    <property type="entry name" value="Beta-tubulin_BS"/>
</dbReference>
<dbReference type="AlphaFoldDB" id="A0A3B5Q748"/>
<reference evidence="4" key="4">
    <citation type="submission" date="2025-09" db="UniProtKB">
        <authorList>
            <consortium name="Ensembl"/>
        </authorList>
    </citation>
    <scope>IDENTIFICATION</scope>
    <source>
        <strain evidence="4">JP 163 A</strain>
    </source>
</reference>
<evidence type="ECO:0000313" key="4">
    <source>
        <dbReference type="Ensembl" id="ENSXMAP00000026687.1"/>
    </source>
</evidence>
<dbReference type="PANTHER" id="PTHR36527">
    <property type="entry name" value="OS01G0282866 PROTEIN"/>
    <property type="match status" value="1"/>
</dbReference>